<name>A0ABP9ZXU3_9GAMM</name>
<reference evidence="2 3" key="1">
    <citation type="submission" date="2024-04" db="EMBL/GenBank/DDBJ databases">
        <title>Draft genome sequence of Thalassolituus maritimus NBRC 116585.</title>
        <authorList>
            <person name="Miyakawa T."/>
            <person name="Kusuya Y."/>
            <person name="Miura T."/>
        </authorList>
    </citation>
    <scope>NUCLEOTIDE SEQUENCE [LARGE SCALE GENOMIC DNA]</scope>
    <source>
        <strain evidence="2 3">5NW40-0001</strain>
    </source>
</reference>
<dbReference type="RefSeq" id="WP_353293876.1">
    <property type="nucleotide sequence ID" value="NZ_BAABWH010000002.1"/>
</dbReference>
<feature type="signal peptide" evidence="1">
    <location>
        <begin position="1"/>
        <end position="23"/>
    </location>
</feature>
<dbReference type="Gene3D" id="2.60.40.10">
    <property type="entry name" value="Immunoglobulins"/>
    <property type="match status" value="1"/>
</dbReference>
<dbReference type="Proteomes" id="UP001481413">
    <property type="component" value="Unassembled WGS sequence"/>
</dbReference>
<evidence type="ECO:0008006" key="4">
    <source>
        <dbReference type="Google" id="ProtNLM"/>
    </source>
</evidence>
<dbReference type="InterPro" id="IPR013783">
    <property type="entry name" value="Ig-like_fold"/>
</dbReference>
<evidence type="ECO:0000256" key="1">
    <source>
        <dbReference type="SAM" id="SignalP"/>
    </source>
</evidence>
<keyword evidence="1" id="KW-0732">Signal</keyword>
<proteinExistence type="predicted"/>
<comment type="caution">
    <text evidence="2">The sequence shown here is derived from an EMBL/GenBank/DDBJ whole genome shotgun (WGS) entry which is preliminary data.</text>
</comment>
<dbReference type="EMBL" id="BAABWH010000002">
    <property type="protein sequence ID" value="GAA6144940.1"/>
    <property type="molecule type" value="Genomic_DNA"/>
</dbReference>
<accession>A0ABP9ZXU3</accession>
<evidence type="ECO:0000313" key="2">
    <source>
        <dbReference type="EMBL" id="GAA6144940.1"/>
    </source>
</evidence>
<sequence length="1460" mass="157892">MKLLPISAIATAILAGTSLSASASLFDDAYNSYWVINEDTGEITGYSSGDWEQRYRNALYVPASNEQVLVNALAASSTPMSASLASPQPLISVIGLQEVNVDSSTAELNISPASGAYEQTVRVVMEAGSTSSADQLQWRVNEGAWQSVDIDTENRSAAATFIENGAYTLEVELLQGGTLATSAQMLYTVASDHPLGKQRDTDNDGIPDIVEAELGLNALSEDADVDRDGDGWSDIDTYIRCGVVTQAEIDAQPEADRCTALNDDDEDGWSNFDEELRGTRVDDPVAVLSDTYGDVDSEAYYQEQQRYRQFPAARRLYEREYLIQQNSVPAMLLDLQATTFSGDPVWNVADLISADELSDAGLSSGDVEPELVASTVALVMESTQIPEFRAPASSGLFLRGESLSSLRTSMTYLPPVGDASFAEFSSDLDAAGDWASASEWRDNLVKWLGKELVIAGTPGFDDTTTLSLLMLEQALRDEADEREEGRLLELGNSERPAPWLDDWLNEHRERFPVTEPEPFTGTCFFRGDTFFADGCEISVTSFAKLILEMQASLEGALASDSAAVQRWIADIPVTGEPYAIPGNAPATLPVSDWISEQLKSGYTTRLTGCYISDYELSLLQEDAEGLAAFEARCPEYYTDSDLYNEQLVELNMRQRLRLALLPNGLRELSIDTSLGEFGADSDADGLSNWDELTLFSTTSMPLPWYADSDTDGLDDVIDQCPADSSNTCYGDQRSNTIALETSETQIFQRLNGDSSAIVAVQLERPALADVCVMYELTTAVGTPDLNETGEVCFRTGQSIALISVTLPDDGSNEAATLQIVLTDINDTGDSGLYDLGDDLSQELAFEPAEASERPTAIAAISNESADERSTVELQGNDSTAADDNGLTYQWQQIAGPDASISDASGPNSELILPEVLENTDLGFRLTVTDSQGATASADVSVTVLPVEDAPEQTAVPTYILTADAELILTPEQLKAYLREPDGDPITLGELTGLPGGMNVRRESGNYVLSLTASGGIEALPPRSSRDLSLWNNGIAWISMPGNEELPFAVWGWTPENGTELLHEDADNGFGSLLTKQGSDAVYFDSNDPDTGNTLINRIEDGAVKTATAPGFNGVWGNAIDPDGGLYYCGYGGNWQILDRTTDTFSDSGVECSNYDTSALILGNRTCLSAVNTVACSAGDDSKDLIPVFTGDPNYTTSLGRLFSVGDTILLTRNVQVIEDGVYKYYIDLSVLDLDGSTTGNATTIGLMPLSNFGSRILHIDNGLVFIGQGMDANSNKVMAYAWQDGDTELTEISTDLLAGRLDDLNYMQFSEAAVMNEKVYFSITENYQDFYLFSTDAAGDLTEISINNFAGNLRYWNNRLMLNGNNGAGEGVCHWYEYTEDSGLNTNPLLQDVNCYTTKSLDDAFVFGIYDEATGGTYYNLYRMGVSPGLYSLSLSADDGKGNSTVMMIQIDVQDTGGQP</sequence>
<organism evidence="2 3">
    <name type="scientific">Thalassolituus maritimus</name>
    <dbReference type="NCBI Taxonomy" id="484498"/>
    <lineage>
        <taxon>Bacteria</taxon>
        <taxon>Pseudomonadati</taxon>
        <taxon>Pseudomonadota</taxon>
        <taxon>Gammaproteobacteria</taxon>
        <taxon>Oceanospirillales</taxon>
        <taxon>Oceanospirillaceae</taxon>
        <taxon>Thalassolituus</taxon>
    </lineage>
</organism>
<dbReference type="Pfam" id="PF22352">
    <property type="entry name" value="K319L-like_PKD"/>
    <property type="match status" value="1"/>
</dbReference>
<keyword evidence="3" id="KW-1185">Reference proteome</keyword>
<protein>
    <recommendedName>
        <fullName evidence="4">Calx-beta domain-containing protein</fullName>
    </recommendedName>
</protein>
<evidence type="ECO:0000313" key="3">
    <source>
        <dbReference type="Proteomes" id="UP001481413"/>
    </source>
</evidence>
<feature type="chain" id="PRO_5045510655" description="Calx-beta domain-containing protein" evidence="1">
    <location>
        <begin position="24"/>
        <end position="1460"/>
    </location>
</feature>
<gene>
    <name evidence="2" type="ORF">NBRC116585_10570</name>
</gene>